<dbReference type="AlphaFoldDB" id="A0A8H8CE39"/>
<feature type="region of interest" description="Disordered" evidence="1">
    <location>
        <begin position="273"/>
        <end position="292"/>
    </location>
</feature>
<evidence type="ECO:0000256" key="1">
    <source>
        <dbReference type="SAM" id="MobiDB-lite"/>
    </source>
</evidence>
<sequence length="980" mass="111389">MDAIRLKDKKPVMLKQVYKHNNGFDQELAISQYVSSPDLLKDPDNHCIPIYEVLDIPGDSEYVIIVMPLLHPFNATRFDTIGECLDFFHQIFKGLQFLHKHHIAHRNCTQNNVMMDPSEIYPDGFHPVKYNMSRDLAGPAFQKYTRTQRPPKYYWIDFGLSVQFKESDKFPQAMSIRGGDKSPPEFRDMAQLHTRRNPFPTDIYYLGNLIRIHFTEGRGNDIEGFKFGLSFMKPLVAAMVHEDMSKRPTIDQCVVHLEDIIQAQSTCTLRAQPSPHCDKNTSTYTSTKTTEDTPFKVGTNRTACPPQTVKDMSDALHVELAGGIVSMGSTYHNKIFKSSVADRCIEDFISRTPYYDQGRWHTIPKKPNDEKALYTPFIELLGHILAYFKYNGRGRKLVDTHNIDIPHKDLNRHGSADDSSRCRTSPDFMILGSGANLNTEENNNEIRASYALCASPGEIKTERNQKDMMNTDQVAVYARQCFIEQHHRRFVYSIILTEKKARLFLFDRSGAIQSQRFNIHEQPGNFVRIVLGFCSTNNQKIGFDTNIFWRNNSRYITLHNHWEVKGLGMREYRVAEGSSAIAFSRNTMRGRGTVCWNVVDCDGTPFLIKDSWRSAGREPECKLLAEVAGVAGVGQMVTYQDNGQDDVAQFRDVPNCDLTESLSHNRIFSRIVLEAYGKPLDYFNNRRHLLFAFRDAVNGHRNLWRDKHILHRDVSINNILHGKEGSVEGSRGVLIDLDMAICLTRQAPLTGTFRTGTRAFQSITVLRSEKNGEHARPHDYLDDLESFFYVFAWICSTYTGPHERLESEPRALVAWQEDVVVAIGMKTAFLYDPTTELTPYFECFSALLTSLGNFLIKHATRKEKECRSKAPKVPLMDLLAPSDAEYDTFLGFVDDAIAALEPEETDPVVKASPSILKPEPITPPHSLQSQDTPFHTPATPRTPGTARKRRTEEVDNSPTAGKKNKFSSGIPESPSVGQNR</sequence>
<name>A0A8H8CE39_PSICU</name>
<organism evidence="3">
    <name type="scientific">Psilocybe cubensis</name>
    <name type="common">Psychedelic mushroom</name>
    <name type="synonym">Stropharia cubensis</name>
    <dbReference type="NCBI Taxonomy" id="181762"/>
    <lineage>
        <taxon>Eukaryota</taxon>
        <taxon>Fungi</taxon>
        <taxon>Dikarya</taxon>
        <taxon>Basidiomycota</taxon>
        <taxon>Agaricomycotina</taxon>
        <taxon>Agaricomycetes</taxon>
        <taxon>Agaricomycetidae</taxon>
        <taxon>Agaricales</taxon>
        <taxon>Agaricineae</taxon>
        <taxon>Strophariaceae</taxon>
        <taxon>Psilocybe</taxon>
    </lineage>
</organism>
<dbReference type="InterPro" id="IPR000719">
    <property type="entry name" value="Prot_kinase_dom"/>
</dbReference>
<comment type="caution">
    <text evidence="3">The sequence shown here is derived from an EMBL/GenBank/DDBJ whole genome shotgun (WGS) entry which is preliminary data.</text>
</comment>
<proteinExistence type="predicted"/>
<reference evidence="3" key="1">
    <citation type="submission" date="2021-02" db="EMBL/GenBank/DDBJ databases">
        <title>Psilocybe cubensis genome.</title>
        <authorList>
            <person name="Mckernan K.J."/>
            <person name="Crawford S."/>
            <person name="Trippe A."/>
            <person name="Kane L.T."/>
            <person name="Mclaughlin S."/>
        </authorList>
    </citation>
    <scope>NUCLEOTIDE SEQUENCE [LARGE SCALE GENOMIC DNA]</scope>
    <source>
        <strain evidence="3">MGC-MH-2018</strain>
    </source>
</reference>
<evidence type="ECO:0000259" key="2">
    <source>
        <dbReference type="PROSITE" id="PS50011"/>
    </source>
</evidence>
<dbReference type="SMART" id="SM00220">
    <property type="entry name" value="S_TKc"/>
    <property type="match status" value="1"/>
</dbReference>
<dbReference type="InterPro" id="IPR011009">
    <property type="entry name" value="Kinase-like_dom_sf"/>
</dbReference>
<dbReference type="Pfam" id="PF17667">
    <property type="entry name" value="Pkinase_fungal"/>
    <property type="match status" value="1"/>
</dbReference>
<feature type="compositionally biased region" description="Low complexity" evidence="1">
    <location>
        <begin position="936"/>
        <end position="945"/>
    </location>
</feature>
<protein>
    <recommendedName>
        <fullName evidence="2">Protein kinase domain-containing protein</fullName>
    </recommendedName>
</protein>
<dbReference type="PANTHER" id="PTHR38248">
    <property type="entry name" value="FUNK1 6"/>
    <property type="match status" value="1"/>
</dbReference>
<dbReference type="GO" id="GO:0004672">
    <property type="term" value="F:protein kinase activity"/>
    <property type="evidence" value="ECO:0007669"/>
    <property type="project" value="InterPro"/>
</dbReference>
<dbReference type="Gene3D" id="1.10.510.10">
    <property type="entry name" value="Transferase(Phosphotransferase) domain 1"/>
    <property type="match status" value="2"/>
</dbReference>
<accession>A0A8H8CE39</accession>
<dbReference type="SUPFAM" id="SSF56112">
    <property type="entry name" value="Protein kinase-like (PK-like)"/>
    <property type="match status" value="2"/>
</dbReference>
<dbReference type="PROSITE" id="PS50011">
    <property type="entry name" value="PROTEIN_KINASE_DOM"/>
    <property type="match status" value="1"/>
</dbReference>
<dbReference type="PANTHER" id="PTHR38248:SF2">
    <property type="entry name" value="FUNK1 11"/>
    <property type="match status" value="1"/>
</dbReference>
<feature type="domain" description="Protein kinase" evidence="2">
    <location>
        <begin position="1"/>
        <end position="261"/>
    </location>
</feature>
<dbReference type="InterPro" id="IPR040976">
    <property type="entry name" value="Pkinase_fungal"/>
</dbReference>
<gene>
    <name evidence="3" type="ORF">JR316_012166</name>
</gene>
<evidence type="ECO:0000313" key="3">
    <source>
        <dbReference type="EMBL" id="KAG5162782.1"/>
    </source>
</evidence>
<dbReference type="GO" id="GO:0005524">
    <property type="term" value="F:ATP binding"/>
    <property type="evidence" value="ECO:0007669"/>
    <property type="project" value="InterPro"/>
</dbReference>
<feature type="region of interest" description="Disordered" evidence="1">
    <location>
        <begin position="904"/>
        <end position="980"/>
    </location>
</feature>
<dbReference type="EMBL" id="JAFIQS010000017">
    <property type="protein sequence ID" value="KAG5162782.1"/>
    <property type="molecule type" value="Genomic_DNA"/>
</dbReference>